<dbReference type="GO" id="GO:0009941">
    <property type="term" value="C:chloroplast envelope"/>
    <property type="evidence" value="ECO:0007669"/>
    <property type="project" value="TreeGrafter"/>
</dbReference>
<feature type="region of interest" description="Disordered" evidence="14">
    <location>
        <begin position="332"/>
        <end position="431"/>
    </location>
</feature>
<keyword evidence="9" id="KW-0406">Ion transport</keyword>
<dbReference type="FunFam" id="2.60.120.10:FF:000090">
    <property type="entry name" value="Sodium/hydrogen exchanger 7"/>
    <property type="match status" value="1"/>
</dbReference>
<reference evidence="18" key="1">
    <citation type="journal article" date="2019" name="Nat. Commun.">
        <title>The genome of broomcorn millet.</title>
        <authorList>
            <person name="Zou C."/>
            <person name="Miki D."/>
            <person name="Li D."/>
            <person name="Tang Q."/>
            <person name="Xiao L."/>
            <person name="Rajput S."/>
            <person name="Deng P."/>
            <person name="Jia W."/>
            <person name="Huang R."/>
            <person name="Zhang M."/>
            <person name="Sun Y."/>
            <person name="Hu J."/>
            <person name="Fu X."/>
            <person name="Schnable P.S."/>
            <person name="Li F."/>
            <person name="Zhang H."/>
            <person name="Feng B."/>
            <person name="Zhu X."/>
            <person name="Liu R."/>
            <person name="Schnable J.C."/>
            <person name="Zhu J.-K."/>
            <person name="Zhang H."/>
        </authorList>
    </citation>
    <scope>NUCLEOTIDE SEQUENCE [LARGE SCALE GENOMIC DNA]</scope>
</reference>
<name>A0A3L6P9R0_PANMI</name>
<dbReference type="GO" id="GO:0005886">
    <property type="term" value="C:plasma membrane"/>
    <property type="evidence" value="ECO:0007669"/>
    <property type="project" value="UniProtKB-SubCell"/>
</dbReference>
<dbReference type="InterPro" id="IPR006153">
    <property type="entry name" value="Cation/H_exchanger_TM"/>
</dbReference>
<dbReference type="SUPFAM" id="SSF51206">
    <property type="entry name" value="cAMP-binding domain-like"/>
    <property type="match status" value="1"/>
</dbReference>
<evidence type="ECO:0000256" key="9">
    <source>
        <dbReference type="ARBA" id="ARBA00023065"/>
    </source>
</evidence>
<dbReference type="Proteomes" id="UP000275267">
    <property type="component" value="Unassembled WGS sequence"/>
</dbReference>
<dbReference type="GO" id="GO:0098719">
    <property type="term" value="P:sodium ion import across plasma membrane"/>
    <property type="evidence" value="ECO:0007669"/>
    <property type="project" value="TreeGrafter"/>
</dbReference>
<dbReference type="InterPro" id="IPR018422">
    <property type="entry name" value="Cation/H_exchanger_CPA1"/>
</dbReference>
<feature type="compositionally biased region" description="Basic residues" evidence="14">
    <location>
        <begin position="1268"/>
        <end position="1285"/>
    </location>
</feature>
<feature type="transmembrane region" description="Helical" evidence="15">
    <location>
        <begin position="65"/>
        <end position="82"/>
    </location>
</feature>
<evidence type="ECO:0000256" key="3">
    <source>
        <dbReference type="ARBA" id="ARBA00022475"/>
    </source>
</evidence>
<dbReference type="InterPro" id="IPR018490">
    <property type="entry name" value="cNMP-bd_dom_sf"/>
</dbReference>
<dbReference type="GO" id="GO:0015386">
    <property type="term" value="F:potassium:proton antiporter activity"/>
    <property type="evidence" value="ECO:0007669"/>
    <property type="project" value="TreeGrafter"/>
</dbReference>
<evidence type="ECO:0000313" key="18">
    <source>
        <dbReference type="Proteomes" id="UP000275267"/>
    </source>
</evidence>
<evidence type="ECO:0000256" key="12">
    <source>
        <dbReference type="ARBA" id="ARBA00047524"/>
    </source>
</evidence>
<keyword evidence="2" id="KW-0813">Transport</keyword>
<keyword evidence="4" id="KW-0633">Potassium transport</keyword>
<comment type="subcellular location">
    <subcellularLocation>
        <location evidence="1">Cell membrane</location>
        <topology evidence="1">Multi-pass membrane protein</topology>
    </subcellularLocation>
</comment>
<organism evidence="17 18">
    <name type="scientific">Panicum miliaceum</name>
    <name type="common">Proso millet</name>
    <name type="synonym">Broomcorn millet</name>
    <dbReference type="NCBI Taxonomy" id="4540"/>
    <lineage>
        <taxon>Eukaryota</taxon>
        <taxon>Viridiplantae</taxon>
        <taxon>Streptophyta</taxon>
        <taxon>Embryophyta</taxon>
        <taxon>Tracheophyta</taxon>
        <taxon>Spermatophyta</taxon>
        <taxon>Magnoliopsida</taxon>
        <taxon>Liliopsida</taxon>
        <taxon>Poales</taxon>
        <taxon>Poaceae</taxon>
        <taxon>PACMAD clade</taxon>
        <taxon>Panicoideae</taxon>
        <taxon>Panicodae</taxon>
        <taxon>Paniceae</taxon>
        <taxon>Panicinae</taxon>
        <taxon>Panicum</taxon>
        <taxon>Panicum sect. Panicum</taxon>
    </lineage>
</organism>
<keyword evidence="5 15" id="KW-0812">Transmembrane</keyword>
<evidence type="ECO:0000256" key="6">
    <source>
        <dbReference type="ARBA" id="ARBA00022958"/>
    </source>
</evidence>
<feature type="compositionally biased region" description="Low complexity" evidence="14">
    <location>
        <begin position="1323"/>
        <end position="1334"/>
    </location>
</feature>
<feature type="transmembrane region" description="Helical" evidence="15">
    <location>
        <begin position="258"/>
        <end position="279"/>
    </location>
</feature>
<dbReference type="Pfam" id="PF00999">
    <property type="entry name" value="Na_H_Exchanger"/>
    <property type="match status" value="2"/>
</dbReference>
<feature type="transmembrane region" description="Helical" evidence="15">
    <location>
        <begin position="564"/>
        <end position="587"/>
    </location>
</feature>
<keyword evidence="3" id="KW-1003">Cell membrane</keyword>
<evidence type="ECO:0000256" key="2">
    <source>
        <dbReference type="ARBA" id="ARBA00022448"/>
    </source>
</evidence>
<feature type="transmembrane region" description="Helical" evidence="15">
    <location>
        <begin position="599"/>
        <end position="617"/>
    </location>
</feature>
<dbReference type="InterPro" id="IPR014710">
    <property type="entry name" value="RmlC-like_jellyroll"/>
</dbReference>
<accession>A0A3L6P9R0</accession>
<comment type="caution">
    <text evidence="17">The sequence shown here is derived from an EMBL/GenBank/DDBJ whole genome shotgun (WGS) entry which is preliminary data.</text>
</comment>
<evidence type="ECO:0000256" key="8">
    <source>
        <dbReference type="ARBA" id="ARBA00023053"/>
    </source>
</evidence>
<comment type="catalytic activity">
    <reaction evidence="12">
        <text>Na(+)(in) + H(+)(out) = Na(+)(out) + H(+)(in)</text>
        <dbReference type="Rhea" id="RHEA:29419"/>
        <dbReference type="ChEBI" id="CHEBI:15378"/>
        <dbReference type="ChEBI" id="CHEBI:29101"/>
    </reaction>
</comment>
<evidence type="ECO:0000259" key="16">
    <source>
        <dbReference type="PROSITE" id="PS50042"/>
    </source>
</evidence>
<dbReference type="InterPro" id="IPR000595">
    <property type="entry name" value="cNMP-bd_dom"/>
</dbReference>
<evidence type="ECO:0000256" key="14">
    <source>
        <dbReference type="SAM" id="MobiDB-lite"/>
    </source>
</evidence>
<keyword evidence="11" id="KW-0739">Sodium transport</keyword>
<evidence type="ECO:0000313" key="17">
    <source>
        <dbReference type="EMBL" id="RLM52831.1"/>
    </source>
</evidence>
<evidence type="ECO:0000256" key="13">
    <source>
        <dbReference type="ARBA" id="ARBA00047912"/>
    </source>
</evidence>
<dbReference type="PANTHER" id="PTHR10110">
    <property type="entry name" value="SODIUM/HYDROGEN EXCHANGER"/>
    <property type="match status" value="1"/>
</dbReference>
<proteinExistence type="predicted"/>
<evidence type="ECO:0000256" key="11">
    <source>
        <dbReference type="ARBA" id="ARBA00023201"/>
    </source>
</evidence>
<keyword evidence="18" id="KW-1185">Reference proteome</keyword>
<feature type="transmembrane region" description="Helical" evidence="15">
    <location>
        <begin position="9"/>
        <end position="27"/>
    </location>
</feature>
<dbReference type="GO" id="GO:0015385">
    <property type="term" value="F:sodium:proton antiporter activity"/>
    <property type="evidence" value="ECO:0007669"/>
    <property type="project" value="InterPro"/>
</dbReference>
<keyword evidence="7 15" id="KW-1133">Transmembrane helix</keyword>
<feature type="transmembrane region" description="Helical" evidence="15">
    <location>
        <begin position="638"/>
        <end position="661"/>
    </location>
</feature>
<feature type="region of interest" description="Disordered" evidence="14">
    <location>
        <begin position="537"/>
        <end position="556"/>
    </location>
</feature>
<feature type="compositionally biased region" description="Polar residues" evidence="14">
    <location>
        <begin position="1335"/>
        <end position="1345"/>
    </location>
</feature>
<feature type="domain" description="Cyclic nucleotide-binding" evidence="16">
    <location>
        <begin position="955"/>
        <end position="1057"/>
    </location>
</feature>
<feature type="transmembrane region" description="Helical" evidence="15">
    <location>
        <begin position="208"/>
        <end position="227"/>
    </location>
</feature>
<protein>
    <recommendedName>
        <fullName evidence="16">Cyclic nucleotide-binding domain-containing protein</fullName>
    </recommendedName>
</protein>
<dbReference type="OrthoDB" id="441412at2759"/>
<feature type="compositionally biased region" description="Low complexity" evidence="14">
    <location>
        <begin position="538"/>
        <end position="549"/>
    </location>
</feature>
<keyword evidence="10 15" id="KW-0472">Membrane</keyword>
<feature type="compositionally biased region" description="Low complexity" evidence="14">
    <location>
        <begin position="403"/>
        <end position="417"/>
    </location>
</feature>
<dbReference type="PANTHER" id="PTHR10110:SF86">
    <property type="entry name" value="SODIUM_HYDROGEN EXCHANGER 7"/>
    <property type="match status" value="1"/>
</dbReference>
<evidence type="ECO:0000256" key="7">
    <source>
        <dbReference type="ARBA" id="ARBA00022989"/>
    </source>
</evidence>
<dbReference type="Gene3D" id="2.60.120.10">
    <property type="entry name" value="Jelly Rolls"/>
    <property type="match status" value="1"/>
</dbReference>
<evidence type="ECO:0000256" key="1">
    <source>
        <dbReference type="ARBA" id="ARBA00004651"/>
    </source>
</evidence>
<feature type="transmembrane region" description="Helical" evidence="15">
    <location>
        <begin position="136"/>
        <end position="156"/>
    </location>
</feature>
<feature type="transmembrane region" description="Helical" evidence="15">
    <location>
        <begin position="234"/>
        <end position="252"/>
    </location>
</feature>
<keyword evidence="6" id="KW-0630">Potassium</keyword>
<keyword evidence="8" id="KW-0915">Sodium</keyword>
<feature type="transmembrane region" description="Helical" evidence="15">
    <location>
        <begin position="33"/>
        <end position="53"/>
    </location>
</feature>
<comment type="catalytic activity">
    <reaction evidence="13">
        <text>K(+)(in) + H(+)(out) = K(+)(out) + H(+)(in)</text>
        <dbReference type="Rhea" id="RHEA:29467"/>
        <dbReference type="ChEBI" id="CHEBI:15378"/>
        <dbReference type="ChEBI" id="CHEBI:29103"/>
    </reaction>
</comment>
<sequence>MGEPEPDDAVLFVGVSLVLGIASRHLLRGTRVPYTVALLVLGVALGSLVVHSFGAWKIDSRSLRIYFPYVLRLASTLAYMFFEGMAHMKSPTPLLSCSLRCMAQMVLLAGPGVVLSTFLLGSAVKLTFPYDWSWKTSLLLGGLLSATDPVAVVALLKELGASKRLSTIIEGESLMNDGTAIVVYQLFYRMVLGRTFDAGSVIKFLSEVSLGAVSLGLAFGIVSVLWLGFIFNDTIIEISLTLAVSYIAFFTAQDSLEVSGVLTVMTLGMFYAAFAKTAFKGESQQSLHHFWEMVAYIANTLIFILRCGPHRFFLFSFLPLFLSSDSPMPELPASAQGGVGAVTRSRRPRPPTLYPFRKKQRVPDGDTRHPHPACRARPPHLPAPGAPPASWSAPSVPQPAQQPQPQLEPGTAATQAAPPGPRLYQRRQRDSPRIFAATTPGFRQRISRPSVSSSGEGMAAIVAARASAPGRAVVSTIAAFHSHASPSRALPRAMAAAASPSIGTTRRYHHHGSACCFAAKPTTPVAAEFVDEDGSEPATAASAASTQEAAKPRKKRRSRKGTSWGFLLLLFVQISRLIVVSVLYPLLRQFGYGLDFKEAMILVWSGLRGAVALSLSLSVKRTSDAVQTYLKPEVGTMFVFFTGGIVFLTLIFNGSTTQFLLHILGMDKLSATKLRVLKYTRYEMLNKALEAFGELRDDEELGLADWATVKKHITCLNDLDDDPEHPHDVDDKDDHVHTMNIRDIRVRLLNGVQAAYWAMLEEGRINQATANILMRSVDEAMDLVSRQPLCDWKGLKSHVQFPSYYRFLQMSRLPRKLVTYFTVERLDSGCYICAAFLRAHRIARWQLHDFLGDSEVARIVIDESNAEGEEARKFLEDVRVTFPQVLRVVKTRQVTYSVLTHLSEYIQNLQKSGLLEEKEMVHLDDALQTDLKKLKRNPPLVKMPRVSDLLNTHPLVGALPAAARDPLLSNSKETVRGHGTILYREGSRPTGIWLISISVVKWTSQRLSRRHSLDPILSHGSTLGLYEVLIGKPYICDMITDSVVDCFFIEAEKIDELRHSDPSIEVFLWQESALVMARLLLPQIFEKMAMHEIRVLVAERSTMNIYIKGEDIELEQNYIGILLEGFLKTRNQNLITPPVVLLPSNADLSLFGLESSAMNLVDYCHTAPSYQVEARVRIIFFDMGSSSEAEANLQRAASLLSHGHELPRTMSKEHSGLLSWPESFQRSRGAHSASLSEIRNQSGSFSARALQLSMYGSMVSLSGQGGQGHRRHRPRGMPVANKRHSSSYPRVPSRPANARPLLSVQSEGSNVKRMAAPKDAGEATTTVPAPATSADQQQQKVMQDDNSSDDSAREEVIVRVDSPSMLSFHQSAAGVRSPPSS</sequence>
<dbReference type="GO" id="GO:0051453">
    <property type="term" value="P:regulation of intracellular pH"/>
    <property type="evidence" value="ECO:0007669"/>
    <property type="project" value="TreeGrafter"/>
</dbReference>
<dbReference type="Gene3D" id="6.10.140.1330">
    <property type="match status" value="1"/>
</dbReference>
<evidence type="ECO:0000256" key="15">
    <source>
        <dbReference type="SAM" id="Phobius"/>
    </source>
</evidence>
<dbReference type="EMBL" id="PQIB02000122">
    <property type="protein sequence ID" value="RLM52831.1"/>
    <property type="molecule type" value="Genomic_DNA"/>
</dbReference>
<evidence type="ECO:0000256" key="10">
    <source>
        <dbReference type="ARBA" id="ARBA00023136"/>
    </source>
</evidence>
<feature type="transmembrane region" description="Helical" evidence="15">
    <location>
        <begin position="102"/>
        <end position="124"/>
    </location>
</feature>
<dbReference type="PROSITE" id="PS50042">
    <property type="entry name" value="CNMP_BINDING_3"/>
    <property type="match status" value="1"/>
</dbReference>
<dbReference type="STRING" id="4540.A0A3L6P9R0"/>
<gene>
    <name evidence="17" type="ORF">C2845_PMPSC032376</name>
</gene>
<evidence type="ECO:0000256" key="5">
    <source>
        <dbReference type="ARBA" id="ARBA00022692"/>
    </source>
</evidence>
<evidence type="ECO:0000256" key="4">
    <source>
        <dbReference type="ARBA" id="ARBA00022538"/>
    </source>
</evidence>
<feature type="region of interest" description="Disordered" evidence="14">
    <location>
        <begin position="1260"/>
        <end position="1381"/>
    </location>
</feature>